<dbReference type="OrthoDB" id="116380at2759"/>
<evidence type="ECO:0000256" key="2">
    <source>
        <dbReference type="ARBA" id="ARBA00019014"/>
    </source>
</evidence>
<dbReference type="PANTHER" id="PTHR12598:SF0">
    <property type="entry name" value="COPPER HOMEOSTASIS PROTEIN CUTC HOMOLOG"/>
    <property type="match status" value="1"/>
</dbReference>
<dbReference type="PANTHER" id="PTHR12598">
    <property type="entry name" value="COPPER HOMEOSTASIS PROTEIN CUTC"/>
    <property type="match status" value="1"/>
</dbReference>
<dbReference type="SUPFAM" id="SSF110395">
    <property type="entry name" value="CutC-like"/>
    <property type="match status" value="1"/>
</dbReference>
<evidence type="ECO:0000313" key="3">
    <source>
        <dbReference type="EMBL" id="CAG8361586.1"/>
    </source>
</evidence>
<dbReference type="Pfam" id="PF03932">
    <property type="entry name" value="CutC"/>
    <property type="match status" value="1"/>
</dbReference>
<dbReference type="Proteomes" id="UP001152592">
    <property type="component" value="Unassembled WGS sequence"/>
</dbReference>
<dbReference type="EMBL" id="CAJVPD010000177">
    <property type="protein sequence ID" value="CAG8361586.1"/>
    <property type="molecule type" value="Genomic_DNA"/>
</dbReference>
<evidence type="ECO:0000313" key="4">
    <source>
        <dbReference type="Proteomes" id="UP001152592"/>
    </source>
</evidence>
<accession>A0A9W4J090</accession>
<comment type="similarity">
    <text evidence="1">Belongs to the CutC family.</text>
</comment>
<protein>
    <recommendedName>
        <fullName evidence="2">Copper homeostasis protein cutC homolog</fullName>
    </recommendedName>
</protein>
<dbReference type="InterPro" id="IPR036822">
    <property type="entry name" value="CutC-like_dom_sf"/>
</dbReference>
<gene>
    <name evidence="3" type="ORF">PSALAMII_LOCUS3694</name>
</gene>
<organism evidence="3 4">
    <name type="scientific">Penicillium salamii</name>
    <dbReference type="NCBI Taxonomy" id="1612424"/>
    <lineage>
        <taxon>Eukaryota</taxon>
        <taxon>Fungi</taxon>
        <taxon>Dikarya</taxon>
        <taxon>Ascomycota</taxon>
        <taxon>Pezizomycotina</taxon>
        <taxon>Eurotiomycetes</taxon>
        <taxon>Eurotiomycetidae</taxon>
        <taxon>Eurotiales</taxon>
        <taxon>Aspergillaceae</taxon>
        <taxon>Penicillium</taxon>
    </lineage>
</organism>
<name>A0A9W4J090_9EURO</name>
<proteinExistence type="inferred from homology"/>
<evidence type="ECO:0000256" key="1">
    <source>
        <dbReference type="ARBA" id="ARBA00007768"/>
    </source>
</evidence>
<dbReference type="GO" id="GO:0005507">
    <property type="term" value="F:copper ion binding"/>
    <property type="evidence" value="ECO:0007669"/>
    <property type="project" value="TreeGrafter"/>
</dbReference>
<dbReference type="InterPro" id="IPR005627">
    <property type="entry name" value="CutC-like"/>
</dbReference>
<dbReference type="Gene3D" id="3.20.20.380">
    <property type="entry name" value="Copper homeostasis (CutC) domain"/>
    <property type="match status" value="1"/>
</dbReference>
<sequence>MIKTPTPTEALLEIACFDERSAILAASAGADRIELCKDYHSGGLSPDDTVLQTVKSELTIPVYVMIRPHADSFCYETSEFEVMKETLAVLKSHGADGFVFGILNRVDQRTGTCTPPSAWIDVPRNQELVRLADGRPCTFHRAFDLIPESQWESALADITECGFSSILTNGGPSGNTAIECVEKLAALVDWKNSQLANNPLGQGKRVPEIIVGGGVRASNIQRLRKATSASAFHSAALLVPGEIVSEAEVTRMKAHLRGHGNTTSAIRD</sequence>
<comment type="caution">
    <text evidence="3">The sequence shown here is derived from an EMBL/GenBank/DDBJ whole genome shotgun (WGS) entry which is preliminary data.</text>
</comment>
<dbReference type="AlphaFoldDB" id="A0A9W4J090"/>
<reference evidence="3" key="1">
    <citation type="submission" date="2021-07" db="EMBL/GenBank/DDBJ databases">
        <authorList>
            <person name="Branca A.L. A."/>
        </authorList>
    </citation>
    <scope>NUCLEOTIDE SEQUENCE</scope>
</reference>